<keyword evidence="1" id="KW-0560">Oxidoreductase</keyword>
<dbReference type="OrthoDB" id="277294at2"/>
<dbReference type="STRING" id="1334629.MFUL124B02_32290"/>
<dbReference type="InterPro" id="IPR039068">
    <property type="entry name" value="PqqC-like"/>
</dbReference>
<evidence type="ECO:0000256" key="1">
    <source>
        <dbReference type="ARBA" id="ARBA00023002"/>
    </source>
</evidence>
<reference evidence="2 5" key="2">
    <citation type="submission" date="2019-07" db="EMBL/GenBank/DDBJ databases">
        <title>Whole genome shotgun sequence of Myxococcus fulvus NBRC 100333.</title>
        <authorList>
            <person name="Hosoyama A."/>
            <person name="Uohara A."/>
            <person name="Ohji S."/>
            <person name="Ichikawa N."/>
        </authorList>
    </citation>
    <scope>NUCLEOTIDE SEQUENCE [LARGE SCALE GENOMIC DNA]</scope>
    <source>
        <strain evidence="2 5">NBRC 100333</strain>
    </source>
</reference>
<accession>A0A511TBW3</accession>
<dbReference type="Proteomes" id="UP000183760">
    <property type="component" value="Unassembled WGS sequence"/>
</dbReference>
<protein>
    <submittedName>
        <fullName evidence="3">Iron-containing redox enzyme</fullName>
    </submittedName>
</protein>
<dbReference type="PANTHER" id="PTHR40279:SF3">
    <property type="entry name" value="4-AMINOBENZOATE SYNTHASE"/>
    <property type="match status" value="1"/>
</dbReference>
<evidence type="ECO:0000313" key="3">
    <source>
        <dbReference type="EMBL" id="SET41661.1"/>
    </source>
</evidence>
<dbReference type="EMBL" id="BJXR01000043">
    <property type="protein sequence ID" value="GEN11083.1"/>
    <property type="molecule type" value="Genomic_DNA"/>
</dbReference>
<dbReference type="InterPro" id="IPR016084">
    <property type="entry name" value="Haem_Oase-like_multi-hlx"/>
</dbReference>
<reference evidence="3 4" key="1">
    <citation type="submission" date="2016-10" db="EMBL/GenBank/DDBJ databases">
        <authorList>
            <person name="Varghese N."/>
            <person name="Submissions S."/>
        </authorList>
    </citation>
    <scope>NUCLEOTIDE SEQUENCE [LARGE SCALE GENOMIC DNA]</scope>
    <source>
        <strain evidence="3 4">DSM 16525</strain>
    </source>
</reference>
<dbReference type="PANTHER" id="PTHR40279">
    <property type="entry name" value="PQQC-LIKE PROTEIN"/>
    <property type="match status" value="1"/>
</dbReference>
<evidence type="ECO:0000313" key="4">
    <source>
        <dbReference type="Proteomes" id="UP000183760"/>
    </source>
</evidence>
<organism evidence="2 5">
    <name type="scientific">Myxococcus fulvus</name>
    <dbReference type="NCBI Taxonomy" id="33"/>
    <lineage>
        <taxon>Bacteria</taxon>
        <taxon>Pseudomonadati</taxon>
        <taxon>Myxococcota</taxon>
        <taxon>Myxococcia</taxon>
        <taxon>Myxococcales</taxon>
        <taxon>Cystobacterineae</taxon>
        <taxon>Myxococcaceae</taxon>
        <taxon>Myxococcus</taxon>
    </lineage>
</organism>
<name>A0A511TBW3_MYXFU</name>
<comment type="caution">
    <text evidence="2">The sequence shown here is derived from an EMBL/GenBank/DDBJ whole genome shotgun (WGS) entry which is preliminary data.</text>
</comment>
<dbReference type="SMART" id="SM01236">
    <property type="entry name" value="Haem_oxygenase_2"/>
    <property type="match status" value="1"/>
</dbReference>
<dbReference type="GO" id="GO:0016491">
    <property type="term" value="F:oxidoreductase activity"/>
    <property type="evidence" value="ECO:0007669"/>
    <property type="project" value="UniProtKB-KW"/>
</dbReference>
<dbReference type="AlphaFoldDB" id="A0A511TBW3"/>
<sequence length="236" mass="26334">MGAPSLLRNLNLRHHIGALKAEWNARESSAYLRALRDGTFERGDFVETQRQFFAAVAHFTRPMAVLASRLPRPELRLPLVENVFDEHGRGTLSHGHEHTFLALLERLGASLDGLHDDTSWPEVRKFNVALTGIAAFESTHTGLAVFGIIEDLFSGISLELGQGIVARGWLTADQVVHYPTHATLDEEHADGFYRQLDAPFASDASARRDIQQGLLLGGHLFLGLYDDLHRARRRRA</sequence>
<proteinExistence type="predicted"/>
<gene>
    <name evidence="2" type="ORF">MFU01_61200</name>
    <name evidence="3" type="ORF">SAMN05443572_102200</name>
</gene>
<keyword evidence="4" id="KW-1185">Reference proteome</keyword>
<dbReference type="SUPFAM" id="SSF48613">
    <property type="entry name" value="Heme oxygenase-like"/>
    <property type="match status" value="1"/>
</dbReference>
<dbReference type="Pfam" id="PF14518">
    <property type="entry name" value="Haem_oxygenas_2"/>
    <property type="match status" value="1"/>
</dbReference>
<dbReference type="RefSeq" id="WP_074950409.1">
    <property type="nucleotide sequence ID" value="NZ_BJXR01000043.1"/>
</dbReference>
<dbReference type="Gene3D" id="1.20.910.10">
    <property type="entry name" value="Heme oxygenase-like"/>
    <property type="match status" value="1"/>
</dbReference>
<evidence type="ECO:0000313" key="5">
    <source>
        <dbReference type="Proteomes" id="UP000321514"/>
    </source>
</evidence>
<evidence type="ECO:0000313" key="2">
    <source>
        <dbReference type="EMBL" id="GEN11083.1"/>
    </source>
</evidence>
<dbReference type="Proteomes" id="UP000321514">
    <property type="component" value="Unassembled WGS sequence"/>
</dbReference>
<dbReference type="EMBL" id="FOIB01000002">
    <property type="protein sequence ID" value="SET41661.1"/>
    <property type="molecule type" value="Genomic_DNA"/>
</dbReference>